<gene>
    <name evidence="7" type="ordered locus">Bathy13g02770</name>
</gene>
<dbReference type="eggNOG" id="KOG3786">
    <property type="taxonomic scope" value="Eukaryota"/>
</dbReference>
<dbReference type="PANTHER" id="PTHR12466:SF8">
    <property type="entry name" value="PARAFIBROMIN"/>
    <property type="match status" value="1"/>
</dbReference>
<evidence type="ECO:0000256" key="1">
    <source>
        <dbReference type="ARBA" id="ARBA00004123"/>
    </source>
</evidence>
<reference evidence="7 8" key="1">
    <citation type="submission" date="2011-10" db="EMBL/GenBank/DDBJ databases">
        <authorList>
            <person name="Genoscope - CEA"/>
        </authorList>
    </citation>
    <scope>NUCLEOTIDE SEQUENCE [LARGE SCALE GENOMIC DNA]</scope>
    <source>
        <strain evidence="7 8">RCC 1105</strain>
    </source>
</reference>
<dbReference type="GO" id="GO:0000993">
    <property type="term" value="F:RNA polymerase II complex binding"/>
    <property type="evidence" value="ECO:0007669"/>
    <property type="project" value="TreeGrafter"/>
</dbReference>
<dbReference type="OrthoDB" id="2186602at2759"/>
<protein>
    <submittedName>
        <fullName evidence="7">Parafibromin</fullName>
    </submittedName>
</protein>
<evidence type="ECO:0000256" key="5">
    <source>
        <dbReference type="SAM" id="MobiDB-lite"/>
    </source>
</evidence>
<sequence>MDPLRLLRECYSSNEIQNVLITPDAIVFPFGFQCASLDERLRVSRSNNALTTRFTSKVKNQRLKLDQILFFVQKCKESNASLISDQKEYGKYVKHAIKEKIERVPRPDFKDLWDFATGVKTHSERVDATSVDGSTVFVQMEKEDGTVTEMMETTTTLKANDIDEIRATTTDAMDATTIREEALKKKKERDFEEDEEDAIKVVPYATRNASLKRKKDFTLALEKVDPSLVFRSSTNGTNGRRGGNHRLTTSEKPKELVEAEKIVERGQRRNRYQEKVEEQTFWKERVGSDFNDLFGGDFGDGSGGGFDPNASFLAQPAKKQRTAAEEAAFLASEREEKLREEKMALAQQQLQQQKHSKSTTTTRGAAGASSSLAKKQQQKPIKRHGTPLILVPAGLNAKVVLNMFNAKNFLEKEKFEPWQDIQKEAVKNKTKKPTHSSLLRTYKRDQPVKYEITDQVPKIGEDWKRVVAVFVHGAKWQFKDWPKHIFPGAATGDLVDTFAKIRGFYAKFEQDQTPDVVKTWNVKLLTFRRNQRHGDKAVCSEFWDELDRALALKRSHLLY</sequence>
<dbReference type="Gene3D" id="3.40.50.11990">
    <property type="entry name" value="RNA polymerase II accessory factor, Cdc73 C-terminal domain"/>
    <property type="match status" value="1"/>
</dbReference>
<dbReference type="InterPro" id="IPR031336">
    <property type="entry name" value="CDC73_C"/>
</dbReference>
<comment type="subcellular location">
    <subcellularLocation>
        <location evidence="1">Nucleus</location>
    </subcellularLocation>
</comment>
<dbReference type="PANTHER" id="PTHR12466">
    <property type="entry name" value="CDC73 DOMAIN PROTEIN"/>
    <property type="match status" value="1"/>
</dbReference>
<dbReference type="STRING" id="41875.K8EMN3"/>
<dbReference type="GO" id="GO:0016593">
    <property type="term" value="C:Cdc73/Paf1 complex"/>
    <property type="evidence" value="ECO:0007669"/>
    <property type="project" value="InterPro"/>
</dbReference>
<evidence type="ECO:0000256" key="2">
    <source>
        <dbReference type="ARBA" id="ARBA00010427"/>
    </source>
</evidence>
<organism evidence="7 8">
    <name type="scientific">Bathycoccus prasinos</name>
    <dbReference type="NCBI Taxonomy" id="41875"/>
    <lineage>
        <taxon>Eukaryota</taxon>
        <taxon>Viridiplantae</taxon>
        <taxon>Chlorophyta</taxon>
        <taxon>Mamiellophyceae</taxon>
        <taxon>Mamiellales</taxon>
        <taxon>Bathycoccaceae</taxon>
        <taxon>Bathycoccus</taxon>
    </lineage>
</organism>
<comment type="similarity">
    <text evidence="2">Belongs to the CDC73 family.</text>
</comment>
<proteinExistence type="inferred from homology"/>
<evidence type="ECO:0000259" key="6">
    <source>
        <dbReference type="Pfam" id="PF05179"/>
    </source>
</evidence>
<keyword evidence="4" id="KW-0539">Nucleus</keyword>
<evidence type="ECO:0000256" key="3">
    <source>
        <dbReference type="ARBA" id="ARBA00023163"/>
    </source>
</evidence>
<dbReference type="InterPro" id="IPR038103">
    <property type="entry name" value="CDC73_C_sf"/>
</dbReference>
<keyword evidence="8" id="KW-1185">Reference proteome</keyword>
<dbReference type="GO" id="GO:0006368">
    <property type="term" value="P:transcription elongation by RNA polymerase II"/>
    <property type="evidence" value="ECO:0007669"/>
    <property type="project" value="InterPro"/>
</dbReference>
<dbReference type="RefSeq" id="XP_007509446.1">
    <property type="nucleotide sequence ID" value="XM_007509384.1"/>
</dbReference>
<dbReference type="AlphaFoldDB" id="K8EMN3"/>
<dbReference type="GO" id="GO:0032968">
    <property type="term" value="P:positive regulation of transcription elongation by RNA polymerase II"/>
    <property type="evidence" value="ECO:0007669"/>
    <property type="project" value="TreeGrafter"/>
</dbReference>
<feature type="compositionally biased region" description="Low complexity" evidence="5">
    <location>
        <begin position="344"/>
        <end position="375"/>
    </location>
</feature>
<name>K8EMN3_9CHLO</name>
<dbReference type="EMBL" id="FO082266">
    <property type="protein sequence ID" value="CCO19249.1"/>
    <property type="molecule type" value="Genomic_DNA"/>
</dbReference>
<dbReference type="Proteomes" id="UP000198341">
    <property type="component" value="Chromosome 13"/>
</dbReference>
<dbReference type="GeneID" id="19012229"/>
<evidence type="ECO:0000313" key="7">
    <source>
        <dbReference type="EMBL" id="CCO19249.1"/>
    </source>
</evidence>
<keyword evidence="3" id="KW-0804">Transcription</keyword>
<dbReference type="KEGG" id="bpg:Bathy13g02770"/>
<evidence type="ECO:0000256" key="4">
    <source>
        <dbReference type="ARBA" id="ARBA00023242"/>
    </source>
</evidence>
<feature type="region of interest" description="Disordered" evidence="5">
    <location>
        <begin position="333"/>
        <end position="384"/>
    </location>
</feature>
<evidence type="ECO:0000313" key="8">
    <source>
        <dbReference type="Proteomes" id="UP000198341"/>
    </source>
</evidence>
<feature type="compositionally biased region" description="Basic and acidic residues" evidence="5">
    <location>
        <begin position="333"/>
        <end position="343"/>
    </location>
</feature>
<feature type="domain" description="Cell division control protein 73 C-terminal" evidence="6">
    <location>
        <begin position="384"/>
        <end position="548"/>
    </location>
</feature>
<dbReference type="InterPro" id="IPR007852">
    <property type="entry name" value="Cdc73/Parafibromin"/>
</dbReference>
<accession>K8EMN3</accession>
<dbReference type="Pfam" id="PF05179">
    <property type="entry name" value="CDC73_C"/>
    <property type="match status" value="1"/>
</dbReference>